<evidence type="ECO:0000256" key="1">
    <source>
        <dbReference type="SAM" id="MobiDB-lite"/>
    </source>
</evidence>
<keyword evidence="3" id="KW-1185">Reference proteome</keyword>
<proteinExistence type="predicted"/>
<sequence length="71" mass="7714">MGGRSNTHEDGGTRYDDSANSVLMAQAHEQTERVKVSVCSDTTDDGDEDDYVEGGWGLACLVRPHISSRLD</sequence>
<evidence type="ECO:0000313" key="3">
    <source>
        <dbReference type="Proteomes" id="UP001234178"/>
    </source>
</evidence>
<gene>
    <name evidence="2" type="ORF">OUZ56_005918</name>
</gene>
<organism evidence="2 3">
    <name type="scientific">Daphnia magna</name>
    <dbReference type="NCBI Taxonomy" id="35525"/>
    <lineage>
        <taxon>Eukaryota</taxon>
        <taxon>Metazoa</taxon>
        <taxon>Ecdysozoa</taxon>
        <taxon>Arthropoda</taxon>
        <taxon>Crustacea</taxon>
        <taxon>Branchiopoda</taxon>
        <taxon>Diplostraca</taxon>
        <taxon>Cladocera</taxon>
        <taxon>Anomopoda</taxon>
        <taxon>Daphniidae</taxon>
        <taxon>Daphnia</taxon>
    </lineage>
</organism>
<protein>
    <submittedName>
        <fullName evidence="2">Uncharacterized protein</fullName>
    </submittedName>
</protein>
<reference evidence="2 3" key="1">
    <citation type="journal article" date="2023" name="Nucleic Acids Res.">
        <title>The hologenome of Daphnia magna reveals possible DNA methylation and microbiome-mediated evolution of the host genome.</title>
        <authorList>
            <person name="Chaturvedi A."/>
            <person name="Li X."/>
            <person name="Dhandapani V."/>
            <person name="Marshall H."/>
            <person name="Kissane S."/>
            <person name="Cuenca-Cambronero M."/>
            <person name="Asole G."/>
            <person name="Calvet F."/>
            <person name="Ruiz-Romero M."/>
            <person name="Marangio P."/>
            <person name="Guigo R."/>
            <person name="Rago D."/>
            <person name="Mirbahai L."/>
            <person name="Eastwood N."/>
            <person name="Colbourne J.K."/>
            <person name="Zhou J."/>
            <person name="Mallon E."/>
            <person name="Orsini L."/>
        </authorList>
    </citation>
    <scope>NUCLEOTIDE SEQUENCE [LARGE SCALE GENOMIC DNA]</scope>
    <source>
        <strain evidence="2">LRV0_1</strain>
    </source>
</reference>
<name>A0ABQ9YUR8_9CRUS</name>
<evidence type="ECO:0000313" key="2">
    <source>
        <dbReference type="EMBL" id="KAK4004173.1"/>
    </source>
</evidence>
<feature type="region of interest" description="Disordered" evidence="1">
    <location>
        <begin position="27"/>
        <end position="47"/>
    </location>
</feature>
<comment type="caution">
    <text evidence="2">The sequence shown here is derived from an EMBL/GenBank/DDBJ whole genome shotgun (WGS) entry which is preliminary data.</text>
</comment>
<dbReference type="Proteomes" id="UP001234178">
    <property type="component" value="Unassembled WGS sequence"/>
</dbReference>
<dbReference type="EMBL" id="JAOYFB010000001">
    <property type="protein sequence ID" value="KAK4004173.1"/>
    <property type="molecule type" value="Genomic_DNA"/>
</dbReference>
<accession>A0ABQ9YUR8</accession>